<dbReference type="EMBL" id="JARQWQ010000010">
    <property type="protein sequence ID" value="KAK2569190.1"/>
    <property type="molecule type" value="Genomic_DNA"/>
</dbReference>
<comment type="caution">
    <text evidence="12">The sequence shown here is derived from an EMBL/GenBank/DDBJ whole genome shotgun (WGS) entry which is preliminary data.</text>
</comment>
<reference evidence="12" key="2">
    <citation type="journal article" date="2023" name="Science">
        <title>Genomic signatures of disease resistance in endangered staghorn corals.</title>
        <authorList>
            <person name="Vollmer S.V."/>
            <person name="Selwyn J.D."/>
            <person name="Despard B.A."/>
            <person name="Roesel C.L."/>
        </authorList>
    </citation>
    <scope>NUCLEOTIDE SEQUENCE</scope>
    <source>
        <strain evidence="12">K2</strain>
    </source>
</reference>
<keyword evidence="4 8" id="KW-0802">TPR repeat</keyword>
<evidence type="ECO:0000256" key="2">
    <source>
        <dbReference type="ARBA" id="ARBA00013194"/>
    </source>
</evidence>
<evidence type="ECO:0000256" key="7">
    <source>
        <dbReference type="PROSITE-ProRule" id="PRU00277"/>
    </source>
</evidence>
<feature type="region of interest" description="Disordered" evidence="10">
    <location>
        <begin position="437"/>
        <end position="469"/>
    </location>
</feature>
<feature type="compositionally biased region" description="Low complexity" evidence="10">
    <location>
        <begin position="437"/>
        <end position="448"/>
    </location>
</feature>
<dbReference type="AlphaFoldDB" id="A0AAD9QXF6"/>
<dbReference type="PANTHER" id="PTHR46512:SF9">
    <property type="entry name" value="PEPTIDYLPROLYL ISOMERASE"/>
    <property type="match status" value="1"/>
</dbReference>
<dbReference type="PROSITE" id="PS50005">
    <property type="entry name" value="TPR"/>
    <property type="match status" value="1"/>
</dbReference>
<evidence type="ECO:0000256" key="6">
    <source>
        <dbReference type="ARBA" id="ARBA00023235"/>
    </source>
</evidence>
<evidence type="ECO:0000256" key="9">
    <source>
        <dbReference type="SAM" id="Coils"/>
    </source>
</evidence>
<sequence length="469" mass="52699">MATDSETSMDLQSDLEEYGEDITPKKDGGVRKTIKTKGKGDQPPIGSKVRVYYSGKFMDGQEFDSNVGRKEPFEFEVGKGVVIRGWDIAVPTMKVGEISLFTVTPDYAYGKEGSGTKIPPNATLRFEIELVCWKGEDVTKDGQVTKIILKKGEGYDKPNTGATCEAHIVGKCDDKVFEDREVFFLMREGSEEGLLPGVEEAIRKMSSDEKAHVWIFPGKWGFGKGGKPGVPENATIEYIVHLKKFQNVKENWELSNEEKISMATSVKEKGTKYFKEGKYTIASQQYSRVVQLLDGYFTKEEKEIRDPLLLVGHLNLAACHLRLNNNFKCMKECEKALQIDKKSVKAFFRRGKARVAVEDLDKARDDFEHVLKLDPGNKEARQQLQLVNKKIRQHTAKEKSIYANMFERLARQEKQEVVEEQQKDVFQEAAEKALMQADCDAAASDPASGQVTSSAEVNGSGDVEMKEED</sequence>
<dbReference type="InterPro" id="IPR001179">
    <property type="entry name" value="PPIase_FKBP_dom"/>
</dbReference>
<dbReference type="FunFam" id="1.25.40.10:FF:000008">
    <property type="entry name" value="Peptidylprolyl isomerase"/>
    <property type="match status" value="1"/>
</dbReference>
<evidence type="ECO:0000313" key="12">
    <source>
        <dbReference type="EMBL" id="KAK2569190.1"/>
    </source>
</evidence>
<feature type="coiled-coil region" evidence="9">
    <location>
        <begin position="377"/>
        <end position="423"/>
    </location>
</feature>
<dbReference type="PANTHER" id="PTHR46512">
    <property type="entry name" value="PEPTIDYLPROLYL ISOMERASE"/>
    <property type="match status" value="1"/>
</dbReference>
<feature type="compositionally biased region" description="Polar residues" evidence="10">
    <location>
        <begin position="1"/>
        <end position="11"/>
    </location>
</feature>
<dbReference type="Gene3D" id="1.25.40.10">
    <property type="entry name" value="Tetratricopeptide repeat domain"/>
    <property type="match status" value="1"/>
</dbReference>
<evidence type="ECO:0000256" key="1">
    <source>
        <dbReference type="ARBA" id="ARBA00000971"/>
    </source>
</evidence>
<dbReference type="SUPFAM" id="SSF54534">
    <property type="entry name" value="FKBP-like"/>
    <property type="match status" value="2"/>
</dbReference>
<feature type="region of interest" description="Disordered" evidence="10">
    <location>
        <begin position="1"/>
        <end position="46"/>
    </location>
</feature>
<dbReference type="FunFam" id="3.10.50.40:FF:000006">
    <property type="entry name" value="Peptidyl-prolyl cis-trans isomerase"/>
    <property type="match status" value="1"/>
</dbReference>
<keyword evidence="3" id="KW-0677">Repeat</keyword>
<evidence type="ECO:0000313" key="13">
    <source>
        <dbReference type="Proteomes" id="UP001249851"/>
    </source>
</evidence>
<dbReference type="SUPFAM" id="SSF48452">
    <property type="entry name" value="TPR-like"/>
    <property type="match status" value="1"/>
</dbReference>
<reference evidence="12" key="1">
    <citation type="journal article" date="2023" name="G3 (Bethesda)">
        <title>Whole genome assembly and annotation of the endangered Caribbean coral Acropora cervicornis.</title>
        <authorList>
            <person name="Selwyn J.D."/>
            <person name="Vollmer S.V."/>
        </authorList>
    </citation>
    <scope>NUCLEOTIDE SEQUENCE</scope>
    <source>
        <strain evidence="12">K2</strain>
    </source>
</reference>
<proteinExistence type="predicted"/>
<feature type="domain" description="PPIase FKBP-type" evidence="11">
    <location>
        <begin position="46"/>
        <end position="134"/>
    </location>
</feature>
<evidence type="ECO:0000256" key="4">
    <source>
        <dbReference type="ARBA" id="ARBA00022803"/>
    </source>
</evidence>
<evidence type="ECO:0000256" key="8">
    <source>
        <dbReference type="PROSITE-ProRule" id="PRU00339"/>
    </source>
</evidence>
<comment type="catalytic activity">
    <reaction evidence="1 7">
        <text>[protein]-peptidylproline (omega=180) = [protein]-peptidylproline (omega=0)</text>
        <dbReference type="Rhea" id="RHEA:16237"/>
        <dbReference type="Rhea" id="RHEA-COMP:10747"/>
        <dbReference type="Rhea" id="RHEA-COMP:10748"/>
        <dbReference type="ChEBI" id="CHEBI:83833"/>
        <dbReference type="ChEBI" id="CHEBI:83834"/>
        <dbReference type="EC" id="5.2.1.8"/>
    </reaction>
</comment>
<dbReference type="InterPro" id="IPR050754">
    <property type="entry name" value="FKBP4/5/8-like"/>
</dbReference>
<dbReference type="FunFam" id="3.10.50.40:FF:000013">
    <property type="entry name" value="Peptidylprolyl isomerase"/>
    <property type="match status" value="1"/>
</dbReference>
<keyword evidence="9" id="KW-0175">Coiled coil</keyword>
<protein>
    <recommendedName>
        <fullName evidence="2 7">peptidylprolyl isomerase</fullName>
        <ecNumber evidence="2 7">5.2.1.8</ecNumber>
    </recommendedName>
</protein>
<accession>A0AAD9QXF6</accession>
<dbReference type="Gene3D" id="3.10.50.40">
    <property type="match status" value="2"/>
</dbReference>
<dbReference type="InterPro" id="IPR046357">
    <property type="entry name" value="PPIase_dom_sf"/>
</dbReference>
<feature type="domain" description="PPIase FKBP-type" evidence="11">
    <location>
        <begin position="161"/>
        <end position="246"/>
    </location>
</feature>
<evidence type="ECO:0000256" key="10">
    <source>
        <dbReference type="SAM" id="MobiDB-lite"/>
    </source>
</evidence>
<dbReference type="InterPro" id="IPR011990">
    <property type="entry name" value="TPR-like_helical_dom_sf"/>
</dbReference>
<dbReference type="EC" id="5.2.1.8" evidence="2 7"/>
<dbReference type="SMART" id="SM00028">
    <property type="entry name" value="TPR"/>
    <property type="match status" value="3"/>
</dbReference>
<evidence type="ECO:0000259" key="11">
    <source>
        <dbReference type="PROSITE" id="PS50059"/>
    </source>
</evidence>
<evidence type="ECO:0000256" key="3">
    <source>
        <dbReference type="ARBA" id="ARBA00022737"/>
    </source>
</evidence>
<feature type="repeat" description="TPR" evidence="8">
    <location>
        <begin position="344"/>
        <end position="377"/>
    </location>
</feature>
<dbReference type="PROSITE" id="PS50059">
    <property type="entry name" value="FKBP_PPIASE"/>
    <property type="match status" value="2"/>
</dbReference>
<dbReference type="InterPro" id="IPR019734">
    <property type="entry name" value="TPR_rpt"/>
</dbReference>
<keyword evidence="6 7" id="KW-0413">Isomerase</keyword>
<keyword evidence="5 7" id="KW-0697">Rotamase</keyword>
<dbReference type="Pfam" id="PF00254">
    <property type="entry name" value="FKBP_C"/>
    <property type="match status" value="2"/>
</dbReference>
<organism evidence="12 13">
    <name type="scientific">Acropora cervicornis</name>
    <name type="common">Staghorn coral</name>
    <dbReference type="NCBI Taxonomy" id="6130"/>
    <lineage>
        <taxon>Eukaryota</taxon>
        <taxon>Metazoa</taxon>
        <taxon>Cnidaria</taxon>
        <taxon>Anthozoa</taxon>
        <taxon>Hexacorallia</taxon>
        <taxon>Scleractinia</taxon>
        <taxon>Astrocoeniina</taxon>
        <taxon>Acroporidae</taxon>
        <taxon>Acropora</taxon>
    </lineage>
</organism>
<name>A0AAD9QXF6_ACRCE</name>
<gene>
    <name evidence="12" type="ORF">P5673_006089</name>
</gene>
<dbReference type="GO" id="GO:0003755">
    <property type="term" value="F:peptidyl-prolyl cis-trans isomerase activity"/>
    <property type="evidence" value="ECO:0007669"/>
    <property type="project" value="UniProtKB-KW"/>
</dbReference>
<keyword evidence="13" id="KW-1185">Reference proteome</keyword>
<dbReference type="Proteomes" id="UP001249851">
    <property type="component" value="Unassembled WGS sequence"/>
</dbReference>
<evidence type="ECO:0000256" key="5">
    <source>
        <dbReference type="ARBA" id="ARBA00023110"/>
    </source>
</evidence>